<dbReference type="Pfam" id="PF17803">
    <property type="entry name" value="Cadherin_4"/>
    <property type="match status" value="1"/>
</dbReference>
<name>A0A382QDY6_9ZZZZ</name>
<gene>
    <name evidence="2" type="ORF">METZ01_LOCUS336024</name>
</gene>
<sequence length="333" mass="35500">VDDDSLYYSVNLNISGLVTIHIIGDTLNINTIENQFGGPVIATVTATDQMSSTPVSDNLEITVIGVNDPPVLLAIDEQEMDEDGIFIYSLNGTDPDGDQLSFSAQMDYTIGSLSIDGNLLKIIPITNYNGNLQVTASVSDGEYVDSTDFTLTVNAVNDAPIVLQPLADISLLEDSGAATMVFSSYFGDMDGDTLFYNVDLNINDIITAEISGETLIINTLQNQFGGPVIAMITASDQSGGTPASDNFEIMITGVNDPPILSQIDDQTINEDSHLVYSLSANDVDGDNLIYDGQISGNGIINITGNILSVTPNPDYYGDIDITISVSDDEYTDS</sequence>
<dbReference type="AlphaFoldDB" id="A0A382QDY6"/>
<organism evidence="2">
    <name type="scientific">marine metagenome</name>
    <dbReference type="NCBI Taxonomy" id="408172"/>
    <lineage>
        <taxon>unclassified sequences</taxon>
        <taxon>metagenomes</taxon>
        <taxon>ecological metagenomes</taxon>
    </lineage>
</organism>
<dbReference type="GO" id="GO:0016020">
    <property type="term" value="C:membrane"/>
    <property type="evidence" value="ECO:0007669"/>
    <property type="project" value="InterPro"/>
</dbReference>
<dbReference type="Gene3D" id="2.60.40.10">
    <property type="entry name" value="Immunoglobulins"/>
    <property type="match status" value="2"/>
</dbReference>
<feature type="non-terminal residue" evidence="2">
    <location>
        <position position="1"/>
    </location>
</feature>
<accession>A0A382QDY6</accession>
<dbReference type="GO" id="GO:0005509">
    <property type="term" value="F:calcium ion binding"/>
    <property type="evidence" value="ECO:0007669"/>
    <property type="project" value="InterPro"/>
</dbReference>
<protein>
    <recommendedName>
        <fullName evidence="1">RapA2 cadherin-like domain-containing protein</fullName>
    </recommendedName>
</protein>
<feature type="domain" description="RapA2 cadherin-like" evidence="1">
    <location>
        <begin position="59"/>
        <end position="118"/>
    </location>
</feature>
<proteinExistence type="predicted"/>
<dbReference type="InterPro" id="IPR015919">
    <property type="entry name" value="Cadherin-like_sf"/>
</dbReference>
<dbReference type="Pfam" id="PF17963">
    <property type="entry name" value="Big_9"/>
    <property type="match status" value="1"/>
</dbReference>
<evidence type="ECO:0000259" key="1">
    <source>
        <dbReference type="Pfam" id="PF17803"/>
    </source>
</evidence>
<evidence type="ECO:0000313" key="2">
    <source>
        <dbReference type="EMBL" id="SVC83170.1"/>
    </source>
</evidence>
<dbReference type="SUPFAM" id="SSF49313">
    <property type="entry name" value="Cadherin-like"/>
    <property type="match status" value="1"/>
</dbReference>
<dbReference type="InterPro" id="IPR013783">
    <property type="entry name" value="Ig-like_fold"/>
</dbReference>
<feature type="non-terminal residue" evidence="2">
    <location>
        <position position="333"/>
    </location>
</feature>
<dbReference type="EMBL" id="UINC01113511">
    <property type="protein sequence ID" value="SVC83170.1"/>
    <property type="molecule type" value="Genomic_DNA"/>
</dbReference>
<dbReference type="InterPro" id="IPR040853">
    <property type="entry name" value="RapA2_cadherin-like"/>
</dbReference>
<reference evidence="2" key="1">
    <citation type="submission" date="2018-05" db="EMBL/GenBank/DDBJ databases">
        <authorList>
            <person name="Lanie J.A."/>
            <person name="Ng W.-L."/>
            <person name="Kazmierczak K.M."/>
            <person name="Andrzejewski T.M."/>
            <person name="Davidsen T.M."/>
            <person name="Wayne K.J."/>
            <person name="Tettelin H."/>
            <person name="Glass J.I."/>
            <person name="Rusch D."/>
            <person name="Podicherti R."/>
            <person name="Tsui H.-C.T."/>
            <person name="Winkler M.E."/>
        </authorList>
    </citation>
    <scope>NUCLEOTIDE SEQUENCE</scope>
</reference>